<name>A0A5E4FF92_PRUDU</name>
<dbReference type="GO" id="GO:0090110">
    <property type="term" value="P:COPII-coated vesicle cargo loading"/>
    <property type="evidence" value="ECO:0007669"/>
    <property type="project" value="TreeGrafter"/>
</dbReference>
<dbReference type="EMBL" id="CABIKO010000108">
    <property type="protein sequence ID" value="VVA26522.1"/>
    <property type="molecule type" value="Genomic_DNA"/>
</dbReference>
<sequence>MFAMGSYWKIWDPHSHLGGKLLIFQNTLPSLGVGRLKLRGDDRCVYGTDKDHPLRPPEDPFYKQMAAEFSKFQIRVDVYAFGDKYTDIASLEKLRHELARDLTRETAWEAVICIRCGKGLRFTSYHGNFMLRSTDLLALPATVYFQVALIYTASCGERRIRVHTAAAPVVTDLGETYPQAATGAIVTLLSRLF</sequence>
<dbReference type="PANTHER" id="PTHR13803">
    <property type="entry name" value="SEC24-RELATED PROTEIN"/>
    <property type="match status" value="1"/>
</dbReference>
<evidence type="ECO:0000313" key="3">
    <source>
        <dbReference type="Proteomes" id="UP000327085"/>
    </source>
</evidence>
<feature type="domain" description="Sec23/Sec24 trunk" evidence="1">
    <location>
        <begin position="17"/>
        <end position="94"/>
    </location>
</feature>
<organism evidence="2 3">
    <name type="scientific">Prunus dulcis</name>
    <name type="common">Almond</name>
    <name type="synonym">Amygdalus dulcis</name>
    <dbReference type="NCBI Taxonomy" id="3755"/>
    <lineage>
        <taxon>Eukaryota</taxon>
        <taxon>Viridiplantae</taxon>
        <taxon>Streptophyta</taxon>
        <taxon>Embryophyta</taxon>
        <taxon>Tracheophyta</taxon>
        <taxon>Spermatophyta</taxon>
        <taxon>Magnoliopsida</taxon>
        <taxon>eudicotyledons</taxon>
        <taxon>Gunneridae</taxon>
        <taxon>Pentapetalae</taxon>
        <taxon>rosids</taxon>
        <taxon>fabids</taxon>
        <taxon>Rosales</taxon>
        <taxon>Rosaceae</taxon>
        <taxon>Amygdaloideae</taxon>
        <taxon>Amygdaleae</taxon>
        <taxon>Prunus</taxon>
    </lineage>
</organism>
<dbReference type="GO" id="GO:0070971">
    <property type="term" value="C:endoplasmic reticulum exit site"/>
    <property type="evidence" value="ECO:0007669"/>
    <property type="project" value="TreeGrafter"/>
</dbReference>
<dbReference type="AlphaFoldDB" id="A0A5E4FF92"/>
<accession>A0A5E4FF92</accession>
<dbReference type="GO" id="GO:0030127">
    <property type="term" value="C:COPII vesicle coat"/>
    <property type="evidence" value="ECO:0007669"/>
    <property type="project" value="InterPro"/>
</dbReference>
<reference evidence="3" key="1">
    <citation type="journal article" date="2020" name="Plant J.">
        <title>Transposons played a major role in the diversification between the closely related almond and peach genomes: results from the almond genome sequence.</title>
        <authorList>
            <person name="Alioto T."/>
            <person name="Alexiou K.G."/>
            <person name="Bardil A."/>
            <person name="Barteri F."/>
            <person name="Castanera R."/>
            <person name="Cruz F."/>
            <person name="Dhingra A."/>
            <person name="Duval H."/>
            <person name="Fernandez I Marti A."/>
            <person name="Frias L."/>
            <person name="Galan B."/>
            <person name="Garcia J.L."/>
            <person name="Howad W."/>
            <person name="Gomez-Garrido J."/>
            <person name="Gut M."/>
            <person name="Julca I."/>
            <person name="Morata J."/>
            <person name="Puigdomenech P."/>
            <person name="Ribeca P."/>
            <person name="Rubio Cabetas M.J."/>
            <person name="Vlasova A."/>
            <person name="Wirthensohn M."/>
            <person name="Garcia-Mas J."/>
            <person name="Gabaldon T."/>
            <person name="Casacuberta J.M."/>
            <person name="Arus P."/>
        </authorList>
    </citation>
    <scope>NUCLEOTIDE SEQUENCE [LARGE SCALE GENOMIC DNA]</scope>
    <source>
        <strain evidence="3">cv. Texas</strain>
    </source>
</reference>
<dbReference type="Gene3D" id="2.60.40.1670">
    <property type="entry name" value="beta-sandwich domain of Sec23/24"/>
    <property type="match status" value="1"/>
</dbReference>
<dbReference type="InterPro" id="IPR006896">
    <property type="entry name" value="Sec23/24_trunk_dom"/>
</dbReference>
<dbReference type="SUPFAM" id="SSF53300">
    <property type="entry name" value="vWA-like"/>
    <property type="match status" value="1"/>
</dbReference>
<evidence type="ECO:0000259" key="1">
    <source>
        <dbReference type="Pfam" id="PF04811"/>
    </source>
</evidence>
<dbReference type="Pfam" id="PF04811">
    <property type="entry name" value="Sec23_trunk"/>
    <property type="match status" value="1"/>
</dbReference>
<protein>
    <submittedName>
        <fullName evidence="2">PREDICTED: transport</fullName>
    </submittedName>
</protein>
<dbReference type="Gene3D" id="3.40.50.410">
    <property type="entry name" value="von Willebrand factor, type A domain"/>
    <property type="match status" value="1"/>
</dbReference>
<dbReference type="GO" id="GO:0000149">
    <property type="term" value="F:SNARE binding"/>
    <property type="evidence" value="ECO:0007669"/>
    <property type="project" value="TreeGrafter"/>
</dbReference>
<dbReference type="SUPFAM" id="SSF81995">
    <property type="entry name" value="beta-sandwich domain of Sec23/24"/>
    <property type="match status" value="1"/>
</dbReference>
<dbReference type="GO" id="GO:0008270">
    <property type="term" value="F:zinc ion binding"/>
    <property type="evidence" value="ECO:0007669"/>
    <property type="project" value="TreeGrafter"/>
</dbReference>
<dbReference type="PANTHER" id="PTHR13803:SF39">
    <property type="entry name" value="SECRETORY 24AB, ISOFORM A"/>
    <property type="match status" value="1"/>
</dbReference>
<dbReference type="GO" id="GO:0006886">
    <property type="term" value="P:intracellular protein transport"/>
    <property type="evidence" value="ECO:0007669"/>
    <property type="project" value="InterPro"/>
</dbReference>
<dbReference type="InterPro" id="IPR050550">
    <property type="entry name" value="SEC23_SEC24_subfamily"/>
</dbReference>
<gene>
    <name evidence="2" type="ORF">ALMOND_2B028334</name>
</gene>
<dbReference type="InterPro" id="IPR036465">
    <property type="entry name" value="vWFA_dom_sf"/>
</dbReference>
<dbReference type="Gramene" id="VVA26522">
    <property type="protein sequence ID" value="VVA26522"/>
    <property type="gene ID" value="Prudul26B028334"/>
</dbReference>
<proteinExistence type="predicted"/>
<evidence type="ECO:0000313" key="2">
    <source>
        <dbReference type="EMBL" id="VVA26522.1"/>
    </source>
</evidence>
<dbReference type="Proteomes" id="UP000327085">
    <property type="component" value="Chromosome 7"/>
</dbReference>
<dbReference type="InParanoid" id="A0A5E4FF92"/>